<gene>
    <name evidence="2" type="ORF">F2Q70_00019899</name>
</gene>
<proteinExistence type="predicted"/>
<comment type="caution">
    <text evidence="2">The sequence shown here is derived from an EMBL/GenBank/DDBJ whole genome shotgun (WGS) entry which is preliminary data.</text>
</comment>
<protein>
    <submittedName>
        <fullName evidence="2">Uncharacterized protein</fullName>
    </submittedName>
</protein>
<accession>A0A8S9GLG6</accession>
<dbReference type="EMBL" id="QGKY02001925">
    <property type="protein sequence ID" value="KAF2545814.1"/>
    <property type="molecule type" value="Genomic_DNA"/>
</dbReference>
<evidence type="ECO:0000256" key="1">
    <source>
        <dbReference type="SAM" id="MobiDB-lite"/>
    </source>
</evidence>
<feature type="region of interest" description="Disordered" evidence="1">
    <location>
        <begin position="1"/>
        <end position="49"/>
    </location>
</feature>
<reference evidence="2" key="1">
    <citation type="submission" date="2019-12" db="EMBL/GenBank/DDBJ databases">
        <title>Genome sequencing and annotation of Brassica cretica.</title>
        <authorList>
            <person name="Studholme D.J."/>
            <person name="Sarris P.F."/>
        </authorList>
    </citation>
    <scope>NUCLEOTIDE SEQUENCE</scope>
    <source>
        <strain evidence="2">PFS-102/07</strain>
        <tissue evidence="2">Leaf</tissue>
    </source>
</reference>
<sequence>MNREYSGFTTRLGQGRGNETGSLEICRGQTSRRSAVRGSVELEETSQDF</sequence>
<evidence type="ECO:0000313" key="2">
    <source>
        <dbReference type="EMBL" id="KAF2545814.1"/>
    </source>
</evidence>
<name>A0A8S9GLG6_BRACR</name>
<feature type="compositionally biased region" description="Polar residues" evidence="1">
    <location>
        <begin position="7"/>
        <end position="21"/>
    </location>
</feature>
<dbReference type="AlphaFoldDB" id="A0A8S9GLG6"/>
<organism evidence="2">
    <name type="scientific">Brassica cretica</name>
    <name type="common">Mustard</name>
    <dbReference type="NCBI Taxonomy" id="69181"/>
    <lineage>
        <taxon>Eukaryota</taxon>
        <taxon>Viridiplantae</taxon>
        <taxon>Streptophyta</taxon>
        <taxon>Embryophyta</taxon>
        <taxon>Tracheophyta</taxon>
        <taxon>Spermatophyta</taxon>
        <taxon>Magnoliopsida</taxon>
        <taxon>eudicotyledons</taxon>
        <taxon>Gunneridae</taxon>
        <taxon>Pentapetalae</taxon>
        <taxon>rosids</taxon>
        <taxon>malvids</taxon>
        <taxon>Brassicales</taxon>
        <taxon>Brassicaceae</taxon>
        <taxon>Brassiceae</taxon>
        <taxon>Brassica</taxon>
    </lineage>
</organism>